<sequence>MVPMTTIRPYRPEDRDALYDICVRTAHEGGDSRHIYPDLELMPSIFAAPYAELEPDLAFVLDDGERAVGYVLGTADTAAFVRNYRENWLPRMRERFPALDGPPTTPSETMIDLMYRPERMILPELAGYPAHLHIDLLPSHQGRGHGRALMHAFLDALHGKGVPAVHLGMVTANTAARAFYDRLGFHEIAVADPGPLTYLGRRTDRTAPPTAAA</sequence>
<dbReference type="PANTHER" id="PTHR13170:SF16">
    <property type="entry name" value="PROTEIN O-GLCNACASE"/>
    <property type="match status" value="1"/>
</dbReference>
<dbReference type="EMBL" id="BAAAUT010000011">
    <property type="protein sequence ID" value="GAA3127825.1"/>
    <property type="molecule type" value="Genomic_DNA"/>
</dbReference>
<dbReference type="Proteomes" id="UP001500320">
    <property type="component" value="Unassembled WGS sequence"/>
</dbReference>
<evidence type="ECO:0000313" key="2">
    <source>
        <dbReference type="EMBL" id="GAA3127825.1"/>
    </source>
</evidence>
<dbReference type="InterPro" id="IPR016181">
    <property type="entry name" value="Acyl_CoA_acyltransferase"/>
</dbReference>
<dbReference type="Gene3D" id="3.40.630.30">
    <property type="match status" value="1"/>
</dbReference>
<feature type="domain" description="N-acetyltransferase" evidence="1">
    <location>
        <begin position="5"/>
        <end position="205"/>
    </location>
</feature>
<keyword evidence="3" id="KW-1185">Reference proteome</keyword>
<dbReference type="InterPro" id="IPR000182">
    <property type="entry name" value="GNAT_dom"/>
</dbReference>
<protein>
    <submittedName>
        <fullName evidence="2">N-acetyltransferase</fullName>
    </submittedName>
</protein>
<dbReference type="PROSITE" id="PS51186">
    <property type="entry name" value="GNAT"/>
    <property type="match status" value="1"/>
</dbReference>
<organism evidence="2 3">
    <name type="scientific">Planomonospora alba</name>
    <dbReference type="NCBI Taxonomy" id="161354"/>
    <lineage>
        <taxon>Bacteria</taxon>
        <taxon>Bacillati</taxon>
        <taxon>Actinomycetota</taxon>
        <taxon>Actinomycetes</taxon>
        <taxon>Streptosporangiales</taxon>
        <taxon>Streptosporangiaceae</taxon>
        <taxon>Planomonospora</taxon>
    </lineage>
</organism>
<comment type="caution">
    <text evidence="2">The sequence shown here is derived from an EMBL/GenBank/DDBJ whole genome shotgun (WGS) entry which is preliminary data.</text>
</comment>
<dbReference type="PANTHER" id="PTHR13170">
    <property type="entry name" value="O-GLCNACASE"/>
    <property type="match status" value="1"/>
</dbReference>
<dbReference type="InterPro" id="IPR051822">
    <property type="entry name" value="Glycosyl_Hydrolase_84"/>
</dbReference>
<evidence type="ECO:0000259" key="1">
    <source>
        <dbReference type="PROSITE" id="PS51186"/>
    </source>
</evidence>
<proteinExistence type="predicted"/>
<dbReference type="Pfam" id="PF00583">
    <property type="entry name" value="Acetyltransf_1"/>
    <property type="match status" value="1"/>
</dbReference>
<gene>
    <name evidence="2" type="ORF">GCM10010466_18280</name>
</gene>
<reference evidence="3" key="1">
    <citation type="journal article" date="2019" name="Int. J. Syst. Evol. Microbiol.">
        <title>The Global Catalogue of Microorganisms (GCM) 10K type strain sequencing project: providing services to taxonomists for standard genome sequencing and annotation.</title>
        <authorList>
            <consortium name="The Broad Institute Genomics Platform"/>
            <consortium name="The Broad Institute Genome Sequencing Center for Infectious Disease"/>
            <person name="Wu L."/>
            <person name="Ma J."/>
        </authorList>
    </citation>
    <scope>NUCLEOTIDE SEQUENCE [LARGE SCALE GENOMIC DNA]</scope>
    <source>
        <strain evidence="3">JCM 9373</strain>
    </source>
</reference>
<evidence type="ECO:0000313" key="3">
    <source>
        <dbReference type="Proteomes" id="UP001500320"/>
    </source>
</evidence>
<name>A0ABP6MVT7_9ACTN</name>
<accession>A0ABP6MVT7</accession>
<dbReference type="SUPFAM" id="SSF55729">
    <property type="entry name" value="Acyl-CoA N-acyltransferases (Nat)"/>
    <property type="match status" value="1"/>
</dbReference>
<dbReference type="CDD" id="cd04301">
    <property type="entry name" value="NAT_SF"/>
    <property type="match status" value="1"/>
</dbReference>